<dbReference type="Proteomes" id="UP000324091">
    <property type="component" value="Unassembled WGS sequence"/>
</dbReference>
<dbReference type="InterPro" id="IPR051261">
    <property type="entry name" value="NLR"/>
</dbReference>
<evidence type="ECO:0000256" key="4">
    <source>
        <dbReference type="ARBA" id="ARBA00022737"/>
    </source>
</evidence>
<organism evidence="9 10">
    <name type="scientific">Takifugu flavidus</name>
    <name type="common">sansaifugu</name>
    <dbReference type="NCBI Taxonomy" id="433684"/>
    <lineage>
        <taxon>Eukaryota</taxon>
        <taxon>Metazoa</taxon>
        <taxon>Chordata</taxon>
        <taxon>Craniata</taxon>
        <taxon>Vertebrata</taxon>
        <taxon>Euteleostomi</taxon>
        <taxon>Actinopterygii</taxon>
        <taxon>Neopterygii</taxon>
        <taxon>Teleostei</taxon>
        <taxon>Neoteleostei</taxon>
        <taxon>Acanthomorphata</taxon>
        <taxon>Eupercaria</taxon>
        <taxon>Tetraodontiformes</taxon>
        <taxon>Tetradontoidea</taxon>
        <taxon>Tetraodontidae</taxon>
        <taxon>Takifugu</taxon>
    </lineage>
</organism>
<evidence type="ECO:0000256" key="5">
    <source>
        <dbReference type="ARBA" id="ARBA00022741"/>
    </source>
</evidence>
<evidence type="ECO:0000256" key="6">
    <source>
        <dbReference type="ARBA" id="ARBA00022840"/>
    </source>
</evidence>
<dbReference type="Pfam" id="PF14484">
    <property type="entry name" value="FISNA"/>
    <property type="match status" value="1"/>
</dbReference>
<dbReference type="GO" id="GO:0005737">
    <property type="term" value="C:cytoplasm"/>
    <property type="evidence" value="ECO:0007669"/>
    <property type="project" value="UniProtKB-SubCell"/>
</dbReference>
<dbReference type="AlphaFoldDB" id="A0A5C6MEU5"/>
<evidence type="ECO:0000256" key="3">
    <source>
        <dbReference type="ARBA" id="ARBA00022614"/>
    </source>
</evidence>
<evidence type="ECO:0000256" key="2">
    <source>
        <dbReference type="ARBA" id="ARBA00022490"/>
    </source>
</evidence>
<keyword evidence="10" id="KW-1185">Reference proteome</keyword>
<protein>
    <recommendedName>
        <fullName evidence="8">FISNA domain-containing protein</fullName>
    </recommendedName>
</protein>
<accession>A0A5C6MEU5</accession>
<name>A0A5C6MEU5_9TELE</name>
<dbReference type="SMART" id="SM01288">
    <property type="entry name" value="FISNA"/>
    <property type="match status" value="1"/>
</dbReference>
<dbReference type="GO" id="GO:0005524">
    <property type="term" value="F:ATP binding"/>
    <property type="evidence" value="ECO:0007669"/>
    <property type="project" value="UniProtKB-KW"/>
</dbReference>
<evidence type="ECO:0000259" key="8">
    <source>
        <dbReference type="SMART" id="SM01288"/>
    </source>
</evidence>
<dbReference type="PANTHER" id="PTHR24106">
    <property type="entry name" value="NACHT, LRR AND CARD DOMAINS-CONTAINING"/>
    <property type="match status" value="1"/>
</dbReference>
<sequence length="542" mass="62416">MEEEERAESVVPSCVSLKSDMSKDPPYTSDGRDRAESTVPSCVSMKSDLVQIEPINFGIRNGLLPLGDSSCPEGEKKRRTELQTADLNNSVSRTHEAGSGTLLNKIYTELYITEGQSEEVDTQHEVRQLERTSKKNIQDTPIKCQDIFKKIRAEDLTVWKLLFIFDGLDESRFSLGFNKHQVISDVTHKSSVVTCSWITEVRGFTDSQKEEYFRRSFLLDHCYSSGGHDDQRPERRAAQTLTDLYSHFLRVQIKRKKQKYGGKQRPEELTEADKELLLKLGRLAFEHLEKGNIMFYSEDLERCGLDVSEVSVYSGVCTEIFKRESVIFQKSVYCFVHLSVQEFLAAVYMFHCYTRKNRAVITTSLDDFLRRALMKSLQSENGHLDLFVRFLHGLSLESNQRILGGLLDQRKSHPETIQKVLNNLKEVNSDEISPDRSINIFHCLMEMKDQSVHQEIQEFLKSEKKSERNSLAYLLQMSEEVLDELNLQQYNTSEEGRRRLIPAVRNCRKAEVSCDSLASALRSNPSHLRVLDLSWNQLQDQQ</sequence>
<dbReference type="EMBL" id="RHFK02000806">
    <property type="protein sequence ID" value="TWW53115.1"/>
    <property type="molecule type" value="Genomic_DNA"/>
</dbReference>
<dbReference type="InterPro" id="IPR041267">
    <property type="entry name" value="NLRP_HD2"/>
</dbReference>
<gene>
    <name evidence="9" type="ORF">D4764_0244320</name>
</gene>
<proteinExistence type="predicted"/>
<reference evidence="9 10" key="1">
    <citation type="submission" date="2019-04" db="EMBL/GenBank/DDBJ databases">
        <title>Chromosome genome assembly for Takifugu flavidus.</title>
        <authorList>
            <person name="Xiao S."/>
        </authorList>
    </citation>
    <scope>NUCLEOTIDE SEQUENCE [LARGE SCALE GENOMIC DNA]</scope>
    <source>
        <strain evidence="9">HTHZ2018</strain>
        <tissue evidence="9">Muscle</tissue>
    </source>
</reference>
<evidence type="ECO:0000313" key="9">
    <source>
        <dbReference type="EMBL" id="TWW53115.1"/>
    </source>
</evidence>
<comment type="caution">
    <text evidence="9">The sequence shown here is derived from an EMBL/GenBank/DDBJ whole genome shotgun (WGS) entry which is preliminary data.</text>
</comment>
<dbReference type="InterPro" id="IPR029495">
    <property type="entry name" value="NACHT-assoc"/>
</dbReference>
<keyword evidence="2" id="KW-0963">Cytoplasm</keyword>
<dbReference type="Pfam" id="PF17779">
    <property type="entry name" value="WHD_NOD2"/>
    <property type="match status" value="1"/>
</dbReference>
<keyword evidence="6" id="KW-0067">ATP-binding</keyword>
<keyword evidence="5" id="KW-0547">Nucleotide-binding</keyword>
<evidence type="ECO:0000313" key="10">
    <source>
        <dbReference type="Proteomes" id="UP000324091"/>
    </source>
</evidence>
<dbReference type="Gene3D" id="3.80.10.10">
    <property type="entry name" value="Ribonuclease Inhibitor"/>
    <property type="match status" value="1"/>
</dbReference>
<keyword evidence="3" id="KW-0433">Leucine-rich repeat</keyword>
<comment type="subcellular location">
    <subcellularLocation>
        <location evidence="1">Cytoplasm</location>
    </subcellularLocation>
</comment>
<dbReference type="SUPFAM" id="SSF52047">
    <property type="entry name" value="RNI-like"/>
    <property type="match status" value="1"/>
</dbReference>
<evidence type="ECO:0000256" key="1">
    <source>
        <dbReference type="ARBA" id="ARBA00004496"/>
    </source>
</evidence>
<keyword evidence="4" id="KW-0677">Repeat</keyword>
<feature type="region of interest" description="Disordered" evidence="7">
    <location>
        <begin position="1"/>
        <end position="41"/>
    </location>
</feature>
<dbReference type="InterPro" id="IPR032675">
    <property type="entry name" value="LRR_dom_sf"/>
</dbReference>
<dbReference type="InterPro" id="IPR041075">
    <property type="entry name" value="NOD1/2_WH"/>
</dbReference>
<evidence type="ECO:0000256" key="7">
    <source>
        <dbReference type="SAM" id="MobiDB-lite"/>
    </source>
</evidence>
<dbReference type="Pfam" id="PF17776">
    <property type="entry name" value="NLRC4_HD2"/>
    <property type="match status" value="1"/>
</dbReference>
<feature type="domain" description="FISNA" evidence="8">
    <location>
        <begin position="81"/>
        <end position="149"/>
    </location>
</feature>